<dbReference type="Proteomes" id="UP000312397">
    <property type="component" value="Unassembled WGS sequence"/>
</dbReference>
<dbReference type="Gene3D" id="1.20.950.20">
    <property type="entry name" value="Transmembrane di-heme cytochromes, Chain C"/>
    <property type="match status" value="1"/>
</dbReference>
<dbReference type="SUPFAM" id="SSF103501">
    <property type="entry name" value="Respiratory nitrate reductase 1 gamma chain"/>
    <property type="match status" value="1"/>
</dbReference>
<accession>A0A5C4YD91</accession>
<name>A0A5C4YD91_CAMJU</name>
<reference evidence="1 2" key="1">
    <citation type="submission" date="2019-06" db="EMBL/GenBank/DDBJ databases">
        <title>Epidemiology of MDR Campylobacter spp.</title>
        <authorList>
            <person name="Addetia A."/>
            <person name="Greninger A."/>
            <person name="Fang F."/>
        </authorList>
    </citation>
    <scope>NUCLEOTIDE SEQUENCE [LARGE SCALE GENOMIC DNA]</scope>
    <source>
        <strain evidence="1 2">HMC314</strain>
    </source>
</reference>
<dbReference type="AlphaFoldDB" id="A0A5C4YD91"/>
<dbReference type="InterPro" id="IPR012830">
    <property type="entry name" value="Citrate_utilization_prot_B"/>
</dbReference>
<gene>
    <name evidence="1" type="primary">tcuB</name>
    <name evidence="1" type="ORF">FH034_08925</name>
</gene>
<dbReference type="InterPro" id="IPR036197">
    <property type="entry name" value="NarG-like_sf"/>
</dbReference>
<dbReference type="EMBL" id="VEVS01000042">
    <property type="protein sequence ID" value="TNO40646.1"/>
    <property type="molecule type" value="Genomic_DNA"/>
</dbReference>
<comment type="caution">
    <text evidence="1">The sequence shown here is derived from an EMBL/GenBank/DDBJ whole genome shotgun (WGS) entry which is preliminary data.</text>
</comment>
<dbReference type="NCBIfam" id="TIGR02484">
    <property type="entry name" value="CitB"/>
    <property type="match status" value="1"/>
</dbReference>
<sequence length="355" mass="40783">MKITKIYEEAQKSCIICNSCRYCEGLCAVFPAMEKKREFSLKDMDYLANLCHQCSECFYDCQYAPPHEFNVLIPKQFAALRQYSYEKYAFPNFLGLAFRKNAVLTSIVLILCLFFGFWSASAYEGENVKGNFFAIVSYDYMVSVFGIVSLLVLLALVGSVAKFYHAIEIKNVNLAVFVKSLKDALSLKYLGGHKNEGCTYPNEKRSNIRKIFHHFTAYGFLFCFIATSLGAFYHHFLNLVAPYDFTQLPKIFGSLGGIMLCIGTLGLFVLKSVADKNIVDSQSMGMDYVFIFMLFLVSFTGLLLMLLKQSYFLPYMLWFHLSCVLAFFIMMPYSKFVHMFYRFVALLKYNSEEEI</sequence>
<proteinExistence type="predicted"/>
<protein>
    <submittedName>
        <fullName evidence="1">Tricarballylate utilization 4Fe-4S protein TcuB</fullName>
    </submittedName>
</protein>
<evidence type="ECO:0000313" key="1">
    <source>
        <dbReference type="EMBL" id="TNO40646.1"/>
    </source>
</evidence>
<dbReference type="RefSeq" id="WP_061209672.1">
    <property type="nucleotide sequence ID" value="NZ_BCNK01000001.1"/>
</dbReference>
<evidence type="ECO:0000313" key="2">
    <source>
        <dbReference type="Proteomes" id="UP000312397"/>
    </source>
</evidence>
<organism evidence="1 2">
    <name type="scientific">Campylobacter jejuni</name>
    <dbReference type="NCBI Taxonomy" id="197"/>
    <lineage>
        <taxon>Bacteria</taxon>
        <taxon>Pseudomonadati</taxon>
        <taxon>Campylobacterota</taxon>
        <taxon>Epsilonproteobacteria</taxon>
        <taxon>Campylobacterales</taxon>
        <taxon>Campylobacteraceae</taxon>
        <taxon>Campylobacter</taxon>
    </lineage>
</organism>